<evidence type="ECO:0000256" key="2">
    <source>
        <dbReference type="ARBA" id="ARBA00012438"/>
    </source>
</evidence>
<dbReference type="SUPFAM" id="SSF49879">
    <property type="entry name" value="SMAD/FHA domain"/>
    <property type="match status" value="1"/>
</dbReference>
<dbReference type="Gene3D" id="1.10.287.130">
    <property type="match status" value="1"/>
</dbReference>
<dbReference type="EMBL" id="AP025591">
    <property type="protein sequence ID" value="BDG06666.1"/>
    <property type="molecule type" value="Genomic_DNA"/>
</dbReference>
<dbReference type="InterPro" id="IPR003661">
    <property type="entry name" value="HisK_dim/P_dom"/>
</dbReference>
<dbReference type="InterPro" id="IPR013656">
    <property type="entry name" value="PAS_4"/>
</dbReference>
<dbReference type="Gene3D" id="3.30.565.10">
    <property type="entry name" value="Histidine kinase-like ATPase, C-terminal domain"/>
    <property type="match status" value="1"/>
</dbReference>
<dbReference type="InterPro" id="IPR036097">
    <property type="entry name" value="HisK_dim/P_sf"/>
</dbReference>
<evidence type="ECO:0000256" key="4">
    <source>
        <dbReference type="PROSITE-ProRule" id="PRU00169"/>
    </source>
</evidence>
<sequence>MIASSEQVTPGCGVPPDELVAGPGRPSLFWISAARSDRLGQSLRLDADEISIGRADASDLVVDDLGASRRHARLAHTPDGEWILTDAGSTNGTYVNGVKILSTPLREGDKIQLGTVSAFRFSFREALEEREDRLARALRATGIGAFDWNRTTRDVALSGGAERLLAEGRGFWPSVHPNDRERLSGLLDESAGSGRRFEGEFRLAGPDGVRWYMLRGEPFQGQDGAVTHVAGSLVDVTSRKLAEAELRRQAALFESLLDAVVVMDLQGQIIDWNRRAEGLFGHAKRDAVGRRADELLGPTGGDVAREPTVLLPLPGEPSGAREVTLRRKDGREVVAELVVVPLKDAAGRHVADVAIYRDVTERKQLEARLRLADRMAALGTLAAGVAHEINNPLAFVLGNIVFLEGALPRAGGDAAAPPELTTALADAKTGAERIRSTVRDLLDLARTREAEAVTDVDVNGALEFTLKIAEPQLRHRARIVRRLDAVPRVAAPESRLGQVFMNLVINAAQAIPEGEPARNEVRIATRYDAVTESVVVEISDTGVGIAPEDQRRIFDPFFTTKPVGQGTGLGLSICHSIVGSLGGDIQVDSAPGRGATFRVRLPASARPARLGAVPDRAAAAAGLRILVVDDEPLVASVIQRLLAGRHEVVTATRAGEALLLLRAGARFDAILSDLLMPEMTGMELFETLGAELPDQAARMVFMTGGAYTDLARAFVSRQKARVIPKPIDLDELDRVLAEVARTDRDGRSAHGGEG</sequence>
<evidence type="ECO:0000259" key="6">
    <source>
        <dbReference type="PROSITE" id="PS50109"/>
    </source>
</evidence>
<dbReference type="SUPFAM" id="SSF55874">
    <property type="entry name" value="ATPase domain of HSP90 chaperone/DNA topoisomerase II/histidine kinase"/>
    <property type="match status" value="1"/>
</dbReference>
<feature type="domain" description="PAC" evidence="9">
    <location>
        <begin position="197"/>
        <end position="248"/>
    </location>
</feature>
<dbReference type="CDD" id="cd00060">
    <property type="entry name" value="FHA"/>
    <property type="match status" value="1"/>
</dbReference>
<dbReference type="InterPro" id="IPR008984">
    <property type="entry name" value="SMAD_FHA_dom_sf"/>
</dbReference>
<dbReference type="SUPFAM" id="SSF47384">
    <property type="entry name" value="Homodimeric domain of signal transducing histidine kinase"/>
    <property type="match status" value="1"/>
</dbReference>
<dbReference type="CDD" id="cd00082">
    <property type="entry name" value="HisKA"/>
    <property type="match status" value="1"/>
</dbReference>
<dbReference type="SMART" id="SM00388">
    <property type="entry name" value="HisKA"/>
    <property type="match status" value="1"/>
</dbReference>
<keyword evidence="11" id="KW-1185">Reference proteome</keyword>
<dbReference type="InterPro" id="IPR036890">
    <property type="entry name" value="HATPase_C_sf"/>
</dbReference>
<dbReference type="PROSITE" id="PS50109">
    <property type="entry name" value="HIS_KIN"/>
    <property type="match status" value="1"/>
</dbReference>
<accession>A0ABN6N0P9</accession>
<evidence type="ECO:0000259" key="8">
    <source>
        <dbReference type="PROSITE" id="PS50112"/>
    </source>
</evidence>
<dbReference type="Gene3D" id="3.30.450.20">
    <property type="entry name" value="PAS domain"/>
    <property type="match status" value="2"/>
</dbReference>
<dbReference type="PROSITE" id="PS50110">
    <property type="entry name" value="RESPONSE_REGULATORY"/>
    <property type="match status" value="1"/>
</dbReference>
<evidence type="ECO:0000256" key="3">
    <source>
        <dbReference type="ARBA" id="ARBA00022553"/>
    </source>
</evidence>
<dbReference type="InterPro" id="IPR035965">
    <property type="entry name" value="PAS-like_dom_sf"/>
</dbReference>
<dbReference type="PROSITE" id="PS50113">
    <property type="entry name" value="PAC"/>
    <property type="match status" value="2"/>
</dbReference>
<dbReference type="SMART" id="SM00240">
    <property type="entry name" value="FHA"/>
    <property type="match status" value="1"/>
</dbReference>
<evidence type="ECO:0000259" key="9">
    <source>
        <dbReference type="PROSITE" id="PS50113"/>
    </source>
</evidence>
<dbReference type="SMART" id="SM00448">
    <property type="entry name" value="REC"/>
    <property type="match status" value="1"/>
</dbReference>
<feature type="domain" description="FHA" evidence="5">
    <location>
        <begin position="50"/>
        <end position="100"/>
    </location>
</feature>
<dbReference type="InterPro" id="IPR005467">
    <property type="entry name" value="His_kinase_dom"/>
</dbReference>
<dbReference type="SMART" id="SM00091">
    <property type="entry name" value="PAS"/>
    <property type="match status" value="2"/>
</dbReference>
<name>A0ABN6N0P9_9BACT</name>
<dbReference type="InterPro" id="IPR003594">
    <property type="entry name" value="HATPase_dom"/>
</dbReference>
<dbReference type="Pfam" id="PF00512">
    <property type="entry name" value="HisKA"/>
    <property type="match status" value="1"/>
</dbReference>
<gene>
    <name evidence="10" type="ORF">AMOR_56620</name>
</gene>
<dbReference type="Proteomes" id="UP001162891">
    <property type="component" value="Chromosome"/>
</dbReference>
<dbReference type="InterPro" id="IPR000700">
    <property type="entry name" value="PAS-assoc_C"/>
</dbReference>
<dbReference type="Pfam" id="PF08448">
    <property type="entry name" value="PAS_4"/>
    <property type="match status" value="1"/>
</dbReference>
<dbReference type="InterPro" id="IPR001610">
    <property type="entry name" value="PAC"/>
</dbReference>
<evidence type="ECO:0000259" key="7">
    <source>
        <dbReference type="PROSITE" id="PS50110"/>
    </source>
</evidence>
<dbReference type="SUPFAM" id="SSF52172">
    <property type="entry name" value="CheY-like"/>
    <property type="match status" value="1"/>
</dbReference>
<dbReference type="SMART" id="SM00387">
    <property type="entry name" value="HATPase_c"/>
    <property type="match status" value="1"/>
</dbReference>
<dbReference type="SUPFAM" id="SSF55785">
    <property type="entry name" value="PYP-like sensor domain (PAS domain)"/>
    <property type="match status" value="2"/>
</dbReference>
<evidence type="ECO:0000313" key="11">
    <source>
        <dbReference type="Proteomes" id="UP001162891"/>
    </source>
</evidence>
<proteinExistence type="predicted"/>
<comment type="catalytic activity">
    <reaction evidence="1">
        <text>ATP + protein L-histidine = ADP + protein N-phospho-L-histidine.</text>
        <dbReference type="EC" id="2.7.13.3"/>
    </reaction>
</comment>
<dbReference type="Pfam" id="PF00498">
    <property type="entry name" value="FHA"/>
    <property type="match status" value="1"/>
</dbReference>
<dbReference type="InterPro" id="IPR004358">
    <property type="entry name" value="Sig_transdc_His_kin-like_C"/>
</dbReference>
<keyword evidence="3 4" id="KW-0597">Phosphoprotein</keyword>
<dbReference type="PROSITE" id="PS50006">
    <property type="entry name" value="FHA_DOMAIN"/>
    <property type="match status" value="1"/>
</dbReference>
<dbReference type="CDD" id="cd00130">
    <property type="entry name" value="PAS"/>
    <property type="match status" value="1"/>
</dbReference>
<evidence type="ECO:0000313" key="10">
    <source>
        <dbReference type="EMBL" id="BDG06666.1"/>
    </source>
</evidence>
<dbReference type="Gene3D" id="2.60.200.20">
    <property type="match status" value="1"/>
</dbReference>
<evidence type="ECO:0000259" key="5">
    <source>
        <dbReference type="PROSITE" id="PS50006"/>
    </source>
</evidence>
<dbReference type="EC" id="2.7.13.3" evidence="2"/>
<feature type="domain" description="PAS" evidence="8">
    <location>
        <begin position="245"/>
        <end position="298"/>
    </location>
</feature>
<dbReference type="Pfam" id="PF02518">
    <property type="entry name" value="HATPase_c"/>
    <property type="match status" value="1"/>
</dbReference>
<dbReference type="RefSeq" id="WP_248357146.1">
    <property type="nucleotide sequence ID" value="NZ_AP025591.1"/>
</dbReference>
<dbReference type="Gene3D" id="3.40.50.2300">
    <property type="match status" value="1"/>
</dbReference>
<dbReference type="PRINTS" id="PR00344">
    <property type="entry name" value="BCTRLSENSOR"/>
</dbReference>
<feature type="domain" description="PAC" evidence="9">
    <location>
        <begin position="319"/>
        <end position="371"/>
    </location>
</feature>
<feature type="domain" description="Histidine kinase" evidence="6">
    <location>
        <begin position="384"/>
        <end position="605"/>
    </location>
</feature>
<evidence type="ECO:0000256" key="1">
    <source>
        <dbReference type="ARBA" id="ARBA00000085"/>
    </source>
</evidence>
<dbReference type="Pfam" id="PF00072">
    <property type="entry name" value="Response_reg"/>
    <property type="match status" value="1"/>
</dbReference>
<protein>
    <recommendedName>
        <fullName evidence="2">histidine kinase</fullName>
        <ecNumber evidence="2">2.7.13.3</ecNumber>
    </recommendedName>
</protein>
<organism evidence="10 11">
    <name type="scientific">Anaeromyxobacter oryzae</name>
    <dbReference type="NCBI Taxonomy" id="2918170"/>
    <lineage>
        <taxon>Bacteria</taxon>
        <taxon>Pseudomonadati</taxon>
        <taxon>Myxococcota</taxon>
        <taxon>Myxococcia</taxon>
        <taxon>Myxococcales</taxon>
        <taxon>Cystobacterineae</taxon>
        <taxon>Anaeromyxobacteraceae</taxon>
        <taxon>Anaeromyxobacter</taxon>
    </lineage>
</organism>
<feature type="modified residue" description="4-aspartylphosphate" evidence="4">
    <location>
        <position position="673"/>
    </location>
</feature>
<dbReference type="SMART" id="SM00086">
    <property type="entry name" value="PAC"/>
    <property type="match status" value="2"/>
</dbReference>
<dbReference type="InterPro" id="IPR000253">
    <property type="entry name" value="FHA_dom"/>
</dbReference>
<dbReference type="NCBIfam" id="TIGR00229">
    <property type="entry name" value="sensory_box"/>
    <property type="match status" value="1"/>
</dbReference>
<dbReference type="PROSITE" id="PS50112">
    <property type="entry name" value="PAS"/>
    <property type="match status" value="1"/>
</dbReference>
<dbReference type="InterPro" id="IPR000014">
    <property type="entry name" value="PAS"/>
</dbReference>
<dbReference type="InterPro" id="IPR001789">
    <property type="entry name" value="Sig_transdc_resp-reg_receiver"/>
</dbReference>
<feature type="domain" description="Response regulatory" evidence="7">
    <location>
        <begin position="624"/>
        <end position="740"/>
    </location>
</feature>
<reference evidence="11" key="1">
    <citation type="journal article" date="2022" name="Int. J. Syst. Evol. Microbiol.">
        <title>Anaeromyxobacter oryzae sp. nov., Anaeromyxobacter diazotrophicus sp. nov. and Anaeromyxobacter paludicola sp. nov., isolated from paddy soils.</title>
        <authorList>
            <person name="Itoh H."/>
            <person name="Xu Z."/>
            <person name="Mise K."/>
            <person name="Masuda Y."/>
            <person name="Ushijima N."/>
            <person name="Hayakawa C."/>
            <person name="Shiratori Y."/>
            <person name="Senoo K."/>
        </authorList>
    </citation>
    <scope>NUCLEOTIDE SEQUENCE [LARGE SCALE GENOMIC DNA]</scope>
    <source>
        <strain evidence="11">Red232</strain>
    </source>
</reference>
<dbReference type="InterPro" id="IPR011006">
    <property type="entry name" value="CheY-like_superfamily"/>
</dbReference>
<dbReference type="PANTHER" id="PTHR43065">
    <property type="entry name" value="SENSOR HISTIDINE KINASE"/>
    <property type="match status" value="1"/>
</dbReference>